<protein>
    <submittedName>
        <fullName evidence="4">Unannotated protein</fullName>
    </submittedName>
</protein>
<evidence type="ECO:0000259" key="3">
    <source>
        <dbReference type="Pfam" id="PF02826"/>
    </source>
</evidence>
<dbReference type="InterPro" id="IPR036291">
    <property type="entry name" value="NAD(P)-bd_dom_sf"/>
</dbReference>
<organism evidence="4">
    <name type="scientific">freshwater metagenome</name>
    <dbReference type="NCBI Taxonomy" id="449393"/>
    <lineage>
        <taxon>unclassified sequences</taxon>
        <taxon>metagenomes</taxon>
        <taxon>ecological metagenomes</taxon>
    </lineage>
</organism>
<gene>
    <name evidence="4" type="ORF">UFOPK4121_01208</name>
</gene>
<name>A0A6J7RKP4_9ZZZZ</name>
<dbReference type="GO" id="GO:0051287">
    <property type="term" value="F:NAD binding"/>
    <property type="evidence" value="ECO:0007669"/>
    <property type="project" value="InterPro"/>
</dbReference>
<reference evidence="4" key="1">
    <citation type="submission" date="2020-05" db="EMBL/GenBank/DDBJ databases">
        <authorList>
            <person name="Chiriac C."/>
            <person name="Salcher M."/>
            <person name="Ghai R."/>
            <person name="Kavagutti S V."/>
        </authorList>
    </citation>
    <scope>NUCLEOTIDE SEQUENCE</scope>
</reference>
<dbReference type="SUPFAM" id="SSF51735">
    <property type="entry name" value="NAD(P)-binding Rossmann-fold domains"/>
    <property type="match status" value="1"/>
</dbReference>
<evidence type="ECO:0000256" key="2">
    <source>
        <dbReference type="ARBA" id="ARBA00023027"/>
    </source>
</evidence>
<dbReference type="AlphaFoldDB" id="A0A6J7RKP4"/>
<evidence type="ECO:0000313" key="4">
    <source>
        <dbReference type="EMBL" id="CAB5029335.1"/>
    </source>
</evidence>
<accession>A0A6J7RKP4</accession>
<dbReference type="PANTHER" id="PTHR43333:SF1">
    <property type="entry name" value="D-ISOMER SPECIFIC 2-HYDROXYACID DEHYDROGENASE NAD-BINDING DOMAIN-CONTAINING PROTEIN"/>
    <property type="match status" value="1"/>
</dbReference>
<keyword evidence="2" id="KW-0520">NAD</keyword>
<proteinExistence type="predicted"/>
<evidence type="ECO:0000256" key="1">
    <source>
        <dbReference type="ARBA" id="ARBA00023002"/>
    </source>
</evidence>
<keyword evidence="1" id="KW-0560">Oxidoreductase</keyword>
<dbReference type="GO" id="GO:0016491">
    <property type="term" value="F:oxidoreductase activity"/>
    <property type="evidence" value="ECO:0007669"/>
    <property type="project" value="UniProtKB-KW"/>
</dbReference>
<dbReference type="Gene3D" id="3.40.50.720">
    <property type="entry name" value="NAD(P)-binding Rossmann-like Domain"/>
    <property type="match status" value="2"/>
</dbReference>
<feature type="domain" description="D-isomer specific 2-hydroxyacid dehydrogenase NAD-binding" evidence="3">
    <location>
        <begin position="102"/>
        <end position="271"/>
    </location>
</feature>
<dbReference type="Pfam" id="PF02826">
    <property type="entry name" value="2-Hacid_dh_C"/>
    <property type="match status" value="1"/>
</dbReference>
<sequence>MRIINMMGTQMAETIAAIAPEAEVVSITADETIEPNSSAQVLCAAWPGHSIYEQLDAMGVLWMHLPGTGIDAWDPGLLRGRIVTCSRGVSAIPISEFVMGSILAVEKNFPSIWVTEPPDHWNLASLGELAGQTLGIVGMGGIGTAVAKRALAFDLRVRVLRRQPAKFLLPGIEIAHDLSDLLASADHLVLAAPSTSSTRHLLNSESLALAKPGIHIVNIARGELIDQEALRDALDDGRVRYASLDTVYPEPLPVDHWLYSHPRVHLSAHVSWSSPRAFERIRQAFAVNLVHFMAGEPLEGVVEVDEGY</sequence>
<dbReference type="PANTHER" id="PTHR43333">
    <property type="entry name" value="2-HACID_DH_C DOMAIN-CONTAINING PROTEIN"/>
    <property type="match status" value="1"/>
</dbReference>
<dbReference type="EMBL" id="CAFBPQ010000043">
    <property type="protein sequence ID" value="CAB5029335.1"/>
    <property type="molecule type" value="Genomic_DNA"/>
</dbReference>
<dbReference type="InterPro" id="IPR006140">
    <property type="entry name" value="D-isomer_DH_NAD-bd"/>
</dbReference>